<accession>A0ABW6JM59</accession>
<evidence type="ECO:0000313" key="2">
    <source>
        <dbReference type="Proteomes" id="UP001600650"/>
    </source>
</evidence>
<dbReference type="Gene3D" id="2.60.120.260">
    <property type="entry name" value="Galactose-binding domain-like"/>
    <property type="match status" value="1"/>
</dbReference>
<name>A0ABW6JM59_STRCE</name>
<keyword evidence="2" id="KW-1185">Reference proteome</keyword>
<organism evidence="1 2">
    <name type="scientific">Streptomyces cellulosae</name>
    <dbReference type="NCBI Taxonomy" id="1968"/>
    <lineage>
        <taxon>Bacteria</taxon>
        <taxon>Bacillati</taxon>
        <taxon>Actinomycetota</taxon>
        <taxon>Actinomycetes</taxon>
        <taxon>Kitasatosporales</taxon>
        <taxon>Streptomycetaceae</taxon>
        <taxon>Streptomyces</taxon>
    </lineage>
</organism>
<dbReference type="Gene3D" id="2.60.120.560">
    <property type="entry name" value="Exo-inulinase, domain 1"/>
    <property type="match status" value="1"/>
</dbReference>
<evidence type="ECO:0008006" key="3">
    <source>
        <dbReference type="Google" id="ProtNLM"/>
    </source>
</evidence>
<comment type="caution">
    <text evidence="1">The sequence shown here is derived from an EMBL/GenBank/DDBJ whole genome shotgun (WGS) entry which is preliminary data.</text>
</comment>
<sequence length="1267" mass="134854">MVFPQTPLEVLIELMVGGVWTDITSDVYTQDKIVISRGRPDESKRTDPGKCTMVLNNRLGRYSPRNPRSPYYTLIGRNTPIRVSVPGSISYLNLDGTSGAASTPDDPALDITGNLDIRWEGEADWYAPGSQFLIGKWGAAGQRSYHLRIQDGYLVLHAATDGSTGYFAGRLLPALPRRAALRATLTTGVGGWTFRMYWAETMDGPWTQCETDYVAPEAGSATIWAGTAPLQITPAEQPDATPPRRPVTGRCYRAEVRSGIDGTVVAGPDFTTVAAGTTSFTDSAGRTWAVPAGVTDRNIRFTGEVSSWPSRWDVSGKDVRVPIEAAGILRRLGQGTKALDSTLRRRIPAGQPLAYWPMEDGQAATQAASALDGGQPLKVTGMEFASESSLPSSQALPVLGDQSSLSGAVPGAAAGGWHVEMVYKLDALPAAEQTMISVLLNPGTGGIREVRARVSSAAVKVEALDRDGAVVVWFQNTTGLGDFIGEWNRLQLFSSVNGAQTNVSLAWRDVVTGLWWVVYTPYTGTPGTISTVRGTWGPDFQGMAIGHLAAFDIGGSAPAAPGVTIYEGSDEAFTGETAGRRMTRLATEENVPLSQLDDPSRQAQVGPQRPDTLLTLLESAADVDGGILYERRDRIALAYRDRISLYNQPVALALDYTAPGRAPAADLEPVDDDQETRNDFTVAREGGASARAVLEDGVLSVQDPPAGVGRYDESVTLNLHEDRQAEPIAYWRLHLGTHDGARYPVVHVDLAAAPFLVDEVTGLESGDRVQIANPPLWLPPGPIDLLMQGYQEVIGHPVDWDFQLNCTPAEPWTVGVVEDPVYGKVDTDGSELLFAVDEDDTTLTVVATDGPEWVTAWPSLITNPDFATDLTGWSAFGATIERVPAPGPAPFAGAWALKLTPDGVAEFPNAGSGQVPVTVGSQYTLSGWLRCATARSVALNINWFGAGSSYLTTDANDVPVQANTWTWFEMTATAPVGAQTANAAPTVADFPPSTDVLWAHRLTLRRAGGLPREFPIGIRAGGETMTATAITDSRSDTFGRTVAGGWGTADSGQAWTVVGTAADYSVGAGYAVAAQPTVSVTHLTLLPSPGPDVDLYIDVASSTLAAGGSLITGPMVRAADNTNHYQARIEFTTAAGVVLTLRKRVAGAETVLGTYTSTLTHVAGTWYRVRLQAFGSRLRAKVWLASSAEPRRWHITVTDTSLTAAASIGTRAFRNTGNTNTGAELRFDNVRVANPQAFTVERSVNGVVKAHSAGTAVRLANPAVVAL</sequence>
<dbReference type="Proteomes" id="UP001600650">
    <property type="component" value="Unassembled WGS sequence"/>
</dbReference>
<gene>
    <name evidence="1" type="ORF">ACFU0X_24340</name>
</gene>
<dbReference type="RefSeq" id="WP_381727699.1">
    <property type="nucleotide sequence ID" value="NZ_JBHVBU010000081.1"/>
</dbReference>
<evidence type="ECO:0000313" key="1">
    <source>
        <dbReference type="EMBL" id="MFE7966126.1"/>
    </source>
</evidence>
<proteinExistence type="predicted"/>
<dbReference type="EMBL" id="JBHVBU010000081">
    <property type="protein sequence ID" value="MFE7966126.1"/>
    <property type="molecule type" value="Genomic_DNA"/>
</dbReference>
<reference evidence="1 2" key="1">
    <citation type="submission" date="2024-09" db="EMBL/GenBank/DDBJ databases">
        <title>The Natural Products Discovery Center: Release of the First 8490 Sequenced Strains for Exploring Actinobacteria Biosynthetic Diversity.</title>
        <authorList>
            <person name="Kalkreuter E."/>
            <person name="Kautsar S.A."/>
            <person name="Yang D."/>
            <person name="Bader C.D."/>
            <person name="Teijaro C.N."/>
            <person name="Fluegel L."/>
            <person name="Davis C.M."/>
            <person name="Simpson J.R."/>
            <person name="Lauterbach L."/>
            <person name="Steele A.D."/>
            <person name="Gui C."/>
            <person name="Meng S."/>
            <person name="Li G."/>
            <person name="Viehrig K."/>
            <person name="Ye F."/>
            <person name="Su P."/>
            <person name="Kiefer A.F."/>
            <person name="Nichols A."/>
            <person name="Cepeda A.J."/>
            <person name="Yan W."/>
            <person name="Fan B."/>
            <person name="Jiang Y."/>
            <person name="Adhikari A."/>
            <person name="Zheng C.-J."/>
            <person name="Schuster L."/>
            <person name="Cowan T.M."/>
            <person name="Smanski M.J."/>
            <person name="Chevrette M.G."/>
            <person name="De Carvalho L.P.S."/>
            <person name="Shen B."/>
        </authorList>
    </citation>
    <scope>NUCLEOTIDE SEQUENCE [LARGE SCALE GENOMIC DNA]</scope>
    <source>
        <strain evidence="1 2">NPDC057399</strain>
    </source>
</reference>
<protein>
    <recommendedName>
        <fullName evidence="3">CBM-cenC domain-containing protein</fullName>
    </recommendedName>
</protein>